<dbReference type="Proteomes" id="UP000292702">
    <property type="component" value="Unassembled WGS sequence"/>
</dbReference>
<comment type="caution">
    <text evidence="1">The sequence shown here is derived from an EMBL/GenBank/DDBJ whole genome shotgun (WGS) entry which is preliminary data.</text>
</comment>
<evidence type="ECO:0000313" key="2">
    <source>
        <dbReference type="Proteomes" id="UP000292702"/>
    </source>
</evidence>
<dbReference type="AlphaFoldDB" id="A0A4R0RLB6"/>
<reference evidence="1 2" key="1">
    <citation type="submission" date="2018-11" db="EMBL/GenBank/DDBJ databases">
        <title>Genome assembly of Steccherinum ochraceum LE-BIN_3174, the white-rot fungus of the Steccherinaceae family (The Residual Polyporoid clade, Polyporales, Basidiomycota).</title>
        <authorList>
            <person name="Fedorova T.V."/>
            <person name="Glazunova O.A."/>
            <person name="Landesman E.O."/>
            <person name="Moiseenko K.V."/>
            <person name="Psurtseva N.V."/>
            <person name="Savinova O.S."/>
            <person name="Shakhova N.V."/>
            <person name="Tyazhelova T.V."/>
            <person name="Vasina D.V."/>
        </authorList>
    </citation>
    <scope>NUCLEOTIDE SEQUENCE [LARGE SCALE GENOMIC DNA]</scope>
    <source>
        <strain evidence="1 2">LE-BIN_3174</strain>
    </source>
</reference>
<evidence type="ECO:0000313" key="1">
    <source>
        <dbReference type="EMBL" id="TCD69500.1"/>
    </source>
</evidence>
<dbReference type="OrthoDB" id="3232239at2759"/>
<proteinExistence type="predicted"/>
<organism evidence="1 2">
    <name type="scientific">Steccherinum ochraceum</name>
    <dbReference type="NCBI Taxonomy" id="92696"/>
    <lineage>
        <taxon>Eukaryota</taxon>
        <taxon>Fungi</taxon>
        <taxon>Dikarya</taxon>
        <taxon>Basidiomycota</taxon>
        <taxon>Agaricomycotina</taxon>
        <taxon>Agaricomycetes</taxon>
        <taxon>Polyporales</taxon>
        <taxon>Steccherinaceae</taxon>
        <taxon>Steccherinum</taxon>
    </lineage>
</organism>
<name>A0A4R0RLB6_9APHY</name>
<accession>A0A4R0RLB6</accession>
<keyword evidence="2" id="KW-1185">Reference proteome</keyword>
<dbReference type="EMBL" id="RWJN01000040">
    <property type="protein sequence ID" value="TCD69500.1"/>
    <property type="molecule type" value="Genomic_DNA"/>
</dbReference>
<protein>
    <recommendedName>
        <fullName evidence="3">F-box domain-containing protein</fullName>
    </recommendedName>
</protein>
<sequence length="431" mass="48774">MAEGGCIGLEINLPVELWQVVVGFIDDMATLRSLSLTSHYLHEIAQPYLFTYVLVEPLPVDCTKGITAFAKFSQRIPRLSGMVRRLSLHEKDRVNSRLAGLDLDDLERILGSLPNLKDLSISTPLRWNAGPPPTRTPRSTPIVVDGRGAVTLDTLTVDVLQHCDRAHPCPALLIQRLLSLFREIKYLDLARFVGEHCDCSIKYPLVNIPPRMRRYHQHVAFMHPGTHPTIHAVGTPKSWRDLNFPIRFILQALSPLTSLTIARDSAKHVPFWSDFFRDLGSSLRQCEFQDVDLAWPQRWDCLAMSSCTSLETLIINGYIGKLSCPDQMTTPLLYTLTNLLNDFHHPTLETFIIKISITSSDEESPDNSTLGTDWRCLRQHLLPCTKLQRLEFHLNAVSPRGIALDTSLLQATVRAELEGWHRRGILEVKEL</sequence>
<gene>
    <name evidence="1" type="ORF">EIP91_007430</name>
</gene>
<evidence type="ECO:0008006" key="3">
    <source>
        <dbReference type="Google" id="ProtNLM"/>
    </source>
</evidence>